<dbReference type="AlphaFoldDB" id="A0A6P8IKU1"/>
<evidence type="ECO:0000256" key="1">
    <source>
        <dbReference type="ARBA" id="ARBA00004532"/>
    </source>
</evidence>
<evidence type="ECO:0000313" key="11">
    <source>
        <dbReference type="RefSeq" id="XP_031567285.1"/>
    </source>
</evidence>
<evidence type="ECO:0000256" key="7">
    <source>
        <dbReference type="ARBA" id="ARBA00023157"/>
    </source>
</evidence>
<proteinExistence type="inferred from homology"/>
<dbReference type="GO" id="GO:0005615">
    <property type="term" value="C:extracellular space"/>
    <property type="evidence" value="ECO:0007669"/>
    <property type="project" value="TreeGrafter"/>
</dbReference>
<sequence>MQKSNGINVKTAILLGALFCAFILVLGFSLSKTAGAPANKDCLLPKVVGSCRAAIPRFYYNSNSGKCEEFTYGGCDGNANNFQTEEECKKACHAACLYLTAGYPANEGCLLPMKVGPCRAAWPSYYYNSKSEKCEEFTYGGCDANANNFQTEEECKKACL</sequence>
<dbReference type="Proteomes" id="UP000515163">
    <property type="component" value="Unplaced"/>
</dbReference>
<dbReference type="FunFam" id="4.10.410.10:FF:000021">
    <property type="entry name" value="Serine protease inhibitor, putative"/>
    <property type="match status" value="2"/>
</dbReference>
<keyword evidence="5" id="KW-0646">Protease inhibitor</keyword>
<comment type="subcellular location">
    <subcellularLocation>
        <location evidence="1">Nematocyst</location>
    </subcellularLocation>
    <subcellularLocation>
        <location evidence="2">Secreted</location>
    </subcellularLocation>
</comment>
<dbReference type="SMR" id="A0A6P8IKU1"/>
<reference evidence="11" key="1">
    <citation type="submission" date="2025-08" db="UniProtKB">
        <authorList>
            <consortium name="RefSeq"/>
        </authorList>
    </citation>
    <scope>IDENTIFICATION</scope>
    <source>
        <tissue evidence="11">Tentacle</tissue>
    </source>
</reference>
<evidence type="ECO:0000256" key="5">
    <source>
        <dbReference type="ARBA" id="ARBA00022690"/>
    </source>
</evidence>
<keyword evidence="10" id="KW-1185">Reference proteome</keyword>
<evidence type="ECO:0000256" key="6">
    <source>
        <dbReference type="ARBA" id="ARBA00022900"/>
    </source>
</evidence>
<dbReference type="KEGG" id="aten:116302195"/>
<evidence type="ECO:0000256" key="2">
    <source>
        <dbReference type="ARBA" id="ARBA00004613"/>
    </source>
</evidence>
<comment type="similarity">
    <text evidence="3">Belongs to the venom Kunitz-type family. Sea anemone type 2 potassium channel toxin subfamily.</text>
</comment>
<dbReference type="Gene3D" id="4.10.410.10">
    <property type="entry name" value="Pancreatic trypsin inhibitor Kunitz domain"/>
    <property type="match status" value="2"/>
</dbReference>
<dbReference type="GeneID" id="116302195"/>
<keyword evidence="8" id="KW-0166">Nematocyst</keyword>
<evidence type="ECO:0000259" key="9">
    <source>
        <dbReference type="PROSITE" id="PS50279"/>
    </source>
</evidence>
<evidence type="ECO:0000256" key="8">
    <source>
        <dbReference type="ARBA" id="ARBA00023331"/>
    </source>
</evidence>
<dbReference type="SUPFAM" id="SSF57362">
    <property type="entry name" value="BPTI-like"/>
    <property type="match status" value="2"/>
</dbReference>
<dbReference type="SMART" id="SM00131">
    <property type="entry name" value="KU"/>
    <property type="match status" value="2"/>
</dbReference>
<dbReference type="GO" id="GO:0004867">
    <property type="term" value="F:serine-type endopeptidase inhibitor activity"/>
    <property type="evidence" value="ECO:0007669"/>
    <property type="project" value="UniProtKB-KW"/>
</dbReference>
<evidence type="ECO:0000313" key="10">
    <source>
        <dbReference type="Proteomes" id="UP000515163"/>
    </source>
</evidence>
<accession>A0A6P8IKU1</accession>
<keyword evidence="6" id="KW-0722">Serine protease inhibitor</keyword>
<dbReference type="InterPro" id="IPR036880">
    <property type="entry name" value="Kunitz_BPTI_sf"/>
</dbReference>
<dbReference type="FunCoup" id="A0A6P8IKU1">
    <property type="interactions" value="241"/>
</dbReference>
<dbReference type="InterPro" id="IPR002223">
    <property type="entry name" value="Kunitz_BPTI"/>
</dbReference>
<dbReference type="Pfam" id="PF00014">
    <property type="entry name" value="Kunitz_BPTI"/>
    <property type="match status" value="2"/>
</dbReference>
<dbReference type="PANTHER" id="PTHR10083">
    <property type="entry name" value="KUNITZ-TYPE PROTEASE INHIBITOR-RELATED"/>
    <property type="match status" value="1"/>
</dbReference>
<dbReference type="OrthoDB" id="5978062at2759"/>
<dbReference type="GO" id="GO:0042151">
    <property type="term" value="C:nematocyst"/>
    <property type="evidence" value="ECO:0007669"/>
    <property type="project" value="UniProtKB-SubCell"/>
</dbReference>
<dbReference type="PANTHER" id="PTHR10083:SF374">
    <property type="entry name" value="BPTI_KUNITZ INHIBITOR DOMAIN-CONTAINING PROTEIN"/>
    <property type="match status" value="1"/>
</dbReference>
<dbReference type="CDD" id="cd00109">
    <property type="entry name" value="Kunitz-type"/>
    <property type="match status" value="1"/>
</dbReference>
<dbReference type="PROSITE" id="PS00280">
    <property type="entry name" value="BPTI_KUNITZ_1"/>
    <property type="match status" value="2"/>
</dbReference>
<keyword evidence="7" id="KW-1015">Disulfide bond</keyword>
<evidence type="ECO:0000256" key="4">
    <source>
        <dbReference type="ARBA" id="ARBA00022525"/>
    </source>
</evidence>
<dbReference type="RefSeq" id="XP_031567285.1">
    <property type="nucleotide sequence ID" value="XM_031711425.1"/>
</dbReference>
<keyword evidence="4" id="KW-0964">Secreted</keyword>
<dbReference type="PRINTS" id="PR00759">
    <property type="entry name" value="BASICPTASE"/>
</dbReference>
<name>A0A6P8IKU1_ACTTE</name>
<dbReference type="InterPro" id="IPR020901">
    <property type="entry name" value="Prtase_inh_Kunz-CS"/>
</dbReference>
<organism evidence="10 11">
    <name type="scientific">Actinia tenebrosa</name>
    <name type="common">Australian red waratah sea anemone</name>
    <dbReference type="NCBI Taxonomy" id="6105"/>
    <lineage>
        <taxon>Eukaryota</taxon>
        <taxon>Metazoa</taxon>
        <taxon>Cnidaria</taxon>
        <taxon>Anthozoa</taxon>
        <taxon>Hexacorallia</taxon>
        <taxon>Actiniaria</taxon>
        <taxon>Actiniidae</taxon>
        <taxon>Actinia</taxon>
    </lineage>
</organism>
<evidence type="ECO:0000256" key="3">
    <source>
        <dbReference type="ARBA" id="ARBA00007226"/>
    </source>
</evidence>
<dbReference type="PROSITE" id="PS50279">
    <property type="entry name" value="BPTI_KUNITZ_2"/>
    <property type="match status" value="2"/>
</dbReference>
<feature type="domain" description="BPTI/Kunitz inhibitor" evidence="9">
    <location>
        <begin position="42"/>
        <end position="92"/>
    </location>
</feature>
<gene>
    <name evidence="11" type="primary">LOC116302195</name>
</gene>
<dbReference type="GO" id="GO:0008200">
    <property type="term" value="F:ion channel inhibitor activity"/>
    <property type="evidence" value="ECO:0007669"/>
    <property type="project" value="UniProtKB-ARBA"/>
</dbReference>
<feature type="domain" description="BPTI/Kunitz inhibitor" evidence="9">
    <location>
        <begin position="109"/>
        <end position="159"/>
    </location>
</feature>
<dbReference type="InParanoid" id="A0A6P8IKU1"/>
<protein>
    <submittedName>
        <fullName evidence="11">BPTI/Kunitz domain-containing protein-like</fullName>
    </submittedName>
</protein>
<dbReference type="InterPro" id="IPR050098">
    <property type="entry name" value="TFPI/VKTCI-like"/>
</dbReference>